<evidence type="ECO:0000256" key="8">
    <source>
        <dbReference type="SAM" id="SignalP"/>
    </source>
</evidence>
<keyword evidence="6" id="KW-0175">Coiled coil</keyword>
<reference evidence="10 11" key="1">
    <citation type="submission" date="2018-08" db="EMBL/GenBank/DDBJ databases">
        <title>Genomic Encyclopedia of Type Strains, Phase III (KMG-III): the genomes of soil and plant-associated and newly described type strains.</title>
        <authorList>
            <person name="Whitman W."/>
        </authorList>
    </citation>
    <scope>NUCLEOTIDE SEQUENCE [LARGE SCALE GENOMIC DNA]</scope>
    <source>
        <strain evidence="10 11">CECT 7375</strain>
    </source>
</reference>
<dbReference type="AlphaFoldDB" id="A0A3E0D9S4"/>
<organism evidence="10 11">
    <name type="scientific">Marinomonas pollencensis</name>
    <dbReference type="NCBI Taxonomy" id="491954"/>
    <lineage>
        <taxon>Bacteria</taxon>
        <taxon>Pseudomonadati</taxon>
        <taxon>Pseudomonadota</taxon>
        <taxon>Gammaproteobacteria</taxon>
        <taxon>Oceanospirillales</taxon>
        <taxon>Oceanospirillaceae</taxon>
        <taxon>Marinomonas</taxon>
    </lineage>
</organism>
<gene>
    <name evidence="10" type="ORF">DFP81_1198</name>
</gene>
<dbReference type="Proteomes" id="UP000256542">
    <property type="component" value="Unassembled WGS sequence"/>
</dbReference>
<dbReference type="NCBIfam" id="TIGR04211">
    <property type="entry name" value="SH3_and_anchor"/>
    <property type="match status" value="1"/>
</dbReference>
<evidence type="ECO:0000256" key="3">
    <source>
        <dbReference type="ARBA" id="ARBA00022729"/>
    </source>
</evidence>
<evidence type="ECO:0000256" key="7">
    <source>
        <dbReference type="SAM" id="Phobius"/>
    </source>
</evidence>
<feature type="chain" id="PRO_5017584693" evidence="8">
    <location>
        <begin position="22"/>
        <end position="223"/>
    </location>
</feature>
<dbReference type="PROSITE" id="PS51781">
    <property type="entry name" value="SH3B"/>
    <property type="match status" value="1"/>
</dbReference>
<keyword evidence="5 7" id="KW-0472">Membrane</keyword>
<proteinExistence type="predicted"/>
<evidence type="ECO:0000256" key="5">
    <source>
        <dbReference type="ARBA" id="ARBA00023136"/>
    </source>
</evidence>
<evidence type="ECO:0000256" key="4">
    <source>
        <dbReference type="ARBA" id="ARBA00022989"/>
    </source>
</evidence>
<keyword evidence="3 8" id="KW-0732">Signal</keyword>
<keyword evidence="2 7" id="KW-0812">Transmembrane</keyword>
<feature type="coiled-coil region" evidence="6">
    <location>
        <begin position="92"/>
        <end position="140"/>
    </location>
</feature>
<evidence type="ECO:0000256" key="2">
    <source>
        <dbReference type="ARBA" id="ARBA00022692"/>
    </source>
</evidence>
<evidence type="ECO:0000256" key="1">
    <source>
        <dbReference type="ARBA" id="ARBA00004167"/>
    </source>
</evidence>
<dbReference type="SMART" id="SM00287">
    <property type="entry name" value="SH3b"/>
    <property type="match status" value="1"/>
</dbReference>
<dbReference type="RefSeq" id="WP_115899119.1">
    <property type="nucleotide sequence ID" value="NZ_QUNG01000019.1"/>
</dbReference>
<dbReference type="GO" id="GO:0016020">
    <property type="term" value="C:membrane"/>
    <property type="evidence" value="ECO:0007669"/>
    <property type="project" value="UniProtKB-SubCell"/>
</dbReference>
<evidence type="ECO:0000313" key="11">
    <source>
        <dbReference type="Proteomes" id="UP000256542"/>
    </source>
</evidence>
<dbReference type="InterPro" id="IPR003646">
    <property type="entry name" value="SH3-like_bac-type"/>
</dbReference>
<feature type="signal peptide" evidence="8">
    <location>
        <begin position="1"/>
        <end position="21"/>
    </location>
</feature>
<dbReference type="InterPro" id="IPR016476">
    <property type="entry name" value="SH3_dom_pro"/>
</dbReference>
<dbReference type="OrthoDB" id="9790951at2"/>
<name>A0A3E0D9S4_9GAMM</name>
<comment type="subcellular location">
    <subcellularLocation>
        <location evidence="1">Membrane</location>
        <topology evidence="1">Single-pass membrane protein</topology>
    </subcellularLocation>
</comment>
<sequence>MSKKSITCLFAGLLLSSAAQAATAYVSDIQFVAIREGQNNSTRAVERGIKSGTPLEVLEQENGYTKVKTPSGNEGWIADYFLSDDAVTRDQVISLQAKLSALSESKQKLNSDFQESKQKISDLNNKVASLESDKTQLIKQIQENQALTDKAQTIVTQNSDVSYQLESLKKQLATAEAVADQQKSTTQQKWFAIGAGTLVGGLIIGLLIPLLSRKKKSSTSSWS</sequence>
<evidence type="ECO:0000256" key="6">
    <source>
        <dbReference type="SAM" id="Coils"/>
    </source>
</evidence>
<protein>
    <submittedName>
        <fullName evidence="10">SH3 domain protein</fullName>
    </submittedName>
</protein>
<feature type="transmembrane region" description="Helical" evidence="7">
    <location>
        <begin position="190"/>
        <end position="211"/>
    </location>
</feature>
<dbReference type="EMBL" id="QUNG01000019">
    <property type="protein sequence ID" value="REG79416.1"/>
    <property type="molecule type" value="Genomic_DNA"/>
</dbReference>
<keyword evidence="4 7" id="KW-1133">Transmembrane helix</keyword>
<evidence type="ECO:0000259" key="9">
    <source>
        <dbReference type="PROSITE" id="PS51781"/>
    </source>
</evidence>
<evidence type="ECO:0000313" key="10">
    <source>
        <dbReference type="EMBL" id="REG79416.1"/>
    </source>
</evidence>
<dbReference type="Gene3D" id="2.30.30.40">
    <property type="entry name" value="SH3 Domains"/>
    <property type="match status" value="1"/>
</dbReference>
<comment type="caution">
    <text evidence="10">The sequence shown here is derived from an EMBL/GenBank/DDBJ whole genome shotgun (WGS) entry which is preliminary data.</text>
</comment>
<feature type="domain" description="SH3b" evidence="9">
    <location>
        <begin position="21"/>
        <end position="86"/>
    </location>
</feature>
<dbReference type="Pfam" id="PF08239">
    <property type="entry name" value="SH3_3"/>
    <property type="match status" value="1"/>
</dbReference>
<keyword evidence="11" id="KW-1185">Reference proteome</keyword>
<dbReference type="SUPFAM" id="SSF90257">
    <property type="entry name" value="Myosin rod fragments"/>
    <property type="match status" value="1"/>
</dbReference>
<accession>A0A3E0D9S4</accession>